<keyword evidence="1" id="KW-0812">Transmembrane</keyword>
<feature type="transmembrane region" description="Helical" evidence="1">
    <location>
        <begin position="88"/>
        <end position="110"/>
    </location>
</feature>
<accession>A0A3D9URI2</accession>
<evidence type="ECO:0000313" key="3">
    <source>
        <dbReference type="Proteomes" id="UP000256253"/>
    </source>
</evidence>
<keyword evidence="1" id="KW-0472">Membrane</keyword>
<evidence type="ECO:0000256" key="1">
    <source>
        <dbReference type="SAM" id="Phobius"/>
    </source>
</evidence>
<feature type="transmembrane region" description="Helical" evidence="1">
    <location>
        <begin position="54"/>
        <end position="82"/>
    </location>
</feature>
<sequence length="406" mass="42218">MTAALLAAVIFGQRSGLRFEEPVTVLLLAVVGWVAETFASLVQRFSSMSLTSTLVGVAAVLCGPLGACVVGVAATALIAARLPRMVRYFNAAMTGWVALLGGLTFDLLTAPDRTLTHAPTEVVPLALPMTVMTLVMMLVNALLISLVIKVTAAVPYGRSLRDFGASSAPLFLIGGLISYLIVVLWIGAGTGPVTILVMAPPLLLAQWAYSSMEAESSNVDHSVDVLAGALDLNRPGTRDHGELVMVIAEEVGNVAGLSDTEIATVRRSARLHHLGTMTAARRPMATIDAEACQLAADLLAPIHYLEPTRRVVAAQADPIGTRPAGTAVLAVADALASTVENRMIASGVDIPDRTLIDACIAQVGTRNDLEPGARAALAAAPPATLAGRITMKLTGSTPRNTHGEMG</sequence>
<comment type="caution">
    <text evidence="2">The sequence shown here is derived from an EMBL/GenBank/DDBJ whole genome shotgun (WGS) entry which is preliminary data.</text>
</comment>
<dbReference type="RefSeq" id="WP_170144109.1">
    <property type="nucleotide sequence ID" value="NZ_QTUA01000001.1"/>
</dbReference>
<dbReference type="Gene3D" id="1.10.3210.10">
    <property type="entry name" value="Hypothetical protein af1432"/>
    <property type="match status" value="1"/>
</dbReference>
<organism evidence="2 3">
    <name type="scientific">Calidifontibacter indicus</name>
    <dbReference type="NCBI Taxonomy" id="419650"/>
    <lineage>
        <taxon>Bacteria</taxon>
        <taxon>Bacillati</taxon>
        <taxon>Actinomycetota</taxon>
        <taxon>Actinomycetes</taxon>
        <taxon>Micrococcales</taxon>
        <taxon>Dermacoccaceae</taxon>
        <taxon>Calidifontibacter</taxon>
    </lineage>
</organism>
<dbReference type="Proteomes" id="UP000256253">
    <property type="component" value="Unassembled WGS sequence"/>
</dbReference>
<dbReference type="EMBL" id="QTUA01000001">
    <property type="protein sequence ID" value="REF31866.1"/>
    <property type="molecule type" value="Genomic_DNA"/>
</dbReference>
<protein>
    <recommendedName>
        <fullName evidence="4">HD domain-containing protein</fullName>
    </recommendedName>
</protein>
<dbReference type="AlphaFoldDB" id="A0A3D9URI2"/>
<proteinExistence type="predicted"/>
<evidence type="ECO:0000313" key="2">
    <source>
        <dbReference type="EMBL" id="REF31866.1"/>
    </source>
</evidence>
<feature type="transmembrane region" description="Helical" evidence="1">
    <location>
        <begin position="168"/>
        <end position="186"/>
    </location>
</feature>
<reference evidence="2 3" key="1">
    <citation type="submission" date="2018-08" db="EMBL/GenBank/DDBJ databases">
        <title>Sequencing the genomes of 1000 actinobacteria strains.</title>
        <authorList>
            <person name="Klenk H.-P."/>
        </authorList>
    </citation>
    <scope>NUCLEOTIDE SEQUENCE [LARGE SCALE GENOMIC DNA]</scope>
    <source>
        <strain evidence="2 3">DSM 22967</strain>
    </source>
</reference>
<name>A0A3D9URI2_9MICO</name>
<keyword evidence="3" id="KW-1185">Reference proteome</keyword>
<keyword evidence="1" id="KW-1133">Transmembrane helix</keyword>
<feature type="transmembrane region" description="Helical" evidence="1">
    <location>
        <begin position="26"/>
        <end position="42"/>
    </location>
</feature>
<gene>
    <name evidence="2" type="ORF">DFJ65_2950</name>
</gene>
<feature type="transmembrane region" description="Helical" evidence="1">
    <location>
        <begin position="122"/>
        <end position="148"/>
    </location>
</feature>
<evidence type="ECO:0008006" key="4">
    <source>
        <dbReference type="Google" id="ProtNLM"/>
    </source>
</evidence>